<reference evidence="1 2" key="3">
    <citation type="journal article" date="2013" name="Rice">
        <title>Improvement of the Oryza sativa Nipponbare reference genome using next generation sequence and optical map data.</title>
        <authorList>
            <person name="Kawahara Y."/>
            <person name="de la Bastide M."/>
            <person name="Hamilton J.P."/>
            <person name="Kanamori H."/>
            <person name="McCombie W.R."/>
            <person name="Ouyang S."/>
            <person name="Schwartz D.C."/>
            <person name="Tanaka T."/>
            <person name="Wu J."/>
            <person name="Zhou S."/>
            <person name="Childs K.L."/>
            <person name="Davidson R.M."/>
            <person name="Lin H."/>
            <person name="Quesada-Ocampo L."/>
            <person name="Vaillancourt B."/>
            <person name="Sakai H."/>
            <person name="Lee S.S."/>
            <person name="Kim J."/>
            <person name="Numa H."/>
            <person name="Itoh T."/>
            <person name="Buell C.R."/>
            <person name="Matsumoto T."/>
        </authorList>
    </citation>
    <scope>NUCLEOTIDE SEQUENCE [LARGE SCALE GENOMIC DNA]</scope>
    <source>
        <strain evidence="2">cv. Nipponbare</strain>
    </source>
</reference>
<keyword evidence="2" id="KW-1185">Reference proteome</keyword>
<dbReference type="EMBL" id="AP014967">
    <property type="protein sequence ID" value="BAT14085.1"/>
    <property type="molecule type" value="Genomic_DNA"/>
</dbReference>
<protein>
    <submittedName>
        <fullName evidence="1">Os11g0490251 protein</fullName>
    </submittedName>
</protein>
<sequence>MFNLWISVKPCGGCDAVTSRCNHLSRLPLGMNSKTMALKSFCFISVLEQQVMTLIKLRWRILLSASHSARKLLEEPDC</sequence>
<name>A0A0P0Y2M1_ORYSJ</name>
<accession>A0A0P0Y2M1</accession>
<reference evidence="1 2" key="2">
    <citation type="journal article" date="2013" name="Plant Cell Physiol.">
        <title>Rice Annotation Project Database (RAP-DB): an integrative and interactive database for rice genomics.</title>
        <authorList>
            <person name="Sakai H."/>
            <person name="Lee S.S."/>
            <person name="Tanaka T."/>
            <person name="Numa H."/>
            <person name="Kim J."/>
            <person name="Kawahara Y."/>
            <person name="Wakimoto H."/>
            <person name="Yang C.C."/>
            <person name="Iwamoto M."/>
            <person name="Abe T."/>
            <person name="Yamada Y."/>
            <person name="Muto A."/>
            <person name="Inokuchi H."/>
            <person name="Ikemura T."/>
            <person name="Matsumoto T."/>
            <person name="Sasaki T."/>
            <person name="Itoh T."/>
        </authorList>
    </citation>
    <scope>NUCLEOTIDE SEQUENCE [LARGE SCALE GENOMIC DNA]</scope>
    <source>
        <strain evidence="2">cv. Nipponbare</strain>
    </source>
</reference>
<organism evidence="1 2">
    <name type="scientific">Oryza sativa subsp. japonica</name>
    <name type="common">Rice</name>
    <dbReference type="NCBI Taxonomy" id="39947"/>
    <lineage>
        <taxon>Eukaryota</taxon>
        <taxon>Viridiplantae</taxon>
        <taxon>Streptophyta</taxon>
        <taxon>Embryophyta</taxon>
        <taxon>Tracheophyta</taxon>
        <taxon>Spermatophyta</taxon>
        <taxon>Magnoliopsida</taxon>
        <taxon>Liliopsida</taxon>
        <taxon>Poales</taxon>
        <taxon>Poaceae</taxon>
        <taxon>BOP clade</taxon>
        <taxon>Oryzoideae</taxon>
        <taxon>Oryzeae</taxon>
        <taxon>Oryzinae</taxon>
        <taxon>Oryza</taxon>
        <taxon>Oryza sativa</taxon>
    </lineage>
</organism>
<dbReference type="PaxDb" id="39947-A0A0P0Y2M1"/>
<gene>
    <name evidence="1" type="ordered locus">Os11g0490251</name>
    <name evidence="1" type="ORF">OSNPB_110490251</name>
</gene>
<proteinExistence type="predicted"/>
<dbReference type="Gramene" id="Os11t0490251-00">
    <property type="protein sequence ID" value="Os11t0490251-00"/>
    <property type="gene ID" value="Os11g0490251"/>
</dbReference>
<dbReference type="FunCoup" id="A0A0P0Y2M1">
    <property type="interactions" value="31"/>
</dbReference>
<dbReference type="InParanoid" id="A0A0P0Y2M1"/>
<dbReference type="eggNOG" id="ENOG502R7CW">
    <property type="taxonomic scope" value="Eukaryota"/>
</dbReference>
<evidence type="ECO:0000313" key="1">
    <source>
        <dbReference type="EMBL" id="BAT14085.1"/>
    </source>
</evidence>
<dbReference type="Proteomes" id="UP000059680">
    <property type="component" value="Chromosome 11"/>
</dbReference>
<reference evidence="2" key="1">
    <citation type="journal article" date="2005" name="Nature">
        <title>The map-based sequence of the rice genome.</title>
        <authorList>
            <consortium name="International rice genome sequencing project (IRGSP)"/>
            <person name="Matsumoto T."/>
            <person name="Wu J."/>
            <person name="Kanamori H."/>
            <person name="Katayose Y."/>
            <person name="Fujisawa M."/>
            <person name="Namiki N."/>
            <person name="Mizuno H."/>
            <person name="Yamamoto K."/>
            <person name="Antonio B.A."/>
            <person name="Baba T."/>
            <person name="Sakata K."/>
            <person name="Nagamura Y."/>
            <person name="Aoki H."/>
            <person name="Arikawa K."/>
            <person name="Arita K."/>
            <person name="Bito T."/>
            <person name="Chiden Y."/>
            <person name="Fujitsuka N."/>
            <person name="Fukunaka R."/>
            <person name="Hamada M."/>
            <person name="Harada C."/>
            <person name="Hayashi A."/>
            <person name="Hijishita S."/>
            <person name="Honda M."/>
            <person name="Hosokawa S."/>
            <person name="Ichikawa Y."/>
            <person name="Idonuma A."/>
            <person name="Iijima M."/>
            <person name="Ikeda M."/>
            <person name="Ikeno M."/>
            <person name="Ito K."/>
            <person name="Ito S."/>
            <person name="Ito T."/>
            <person name="Ito Y."/>
            <person name="Ito Y."/>
            <person name="Iwabuchi A."/>
            <person name="Kamiya K."/>
            <person name="Karasawa W."/>
            <person name="Kurita K."/>
            <person name="Katagiri S."/>
            <person name="Kikuta A."/>
            <person name="Kobayashi H."/>
            <person name="Kobayashi N."/>
            <person name="Machita K."/>
            <person name="Maehara T."/>
            <person name="Masukawa M."/>
            <person name="Mizubayashi T."/>
            <person name="Mukai Y."/>
            <person name="Nagasaki H."/>
            <person name="Nagata Y."/>
            <person name="Naito S."/>
            <person name="Nakashima M."/>
            <person name="Nakama Y."/>
            <person name="Nakamichi Y."/>
            <person name="Nakamura M."/>
            <person name="Meguro A."/>
            <person name="Negishi M."/>
            <person name="Ohta I."/>
            <person name="Ohta T."/>
            <person name="Okamoto M."/>
            <person name="Ono N."/>
            <person name="Saji S."/>
            <person name="Sakaguchi M."/>
            <person name="Sakai K."/>
            <person name="Shibata M."/>
            <person name="Shimokawa T."/>
            <person name="Song J."/>
            <person name="Takazaki Y."/>
            <person name="Terasawa K."/>
            <person name="Tsugane M."/>
            <person name="Tsuji K."/>
            <person name="Ueda S."/>
            <person name="Waki K."/>
            <person name="Yamagata H."/>
            <person name="Yamamoto M."/>
            <person name="Yamamoto S."/>
            <person name="Yamane H."/>
            <person name="Yoshiki S."/>
            <person name="Yoshihara R."/>
            <person name="Yukawa K."/>
            <person name="Zhong H."/>
            <person name="Yano M."/>
            <person name="Yuan Q."/>
            <person name="Ouyang S."/>
            <person name="Liu J."/>
            <person name="Jones K.M."/>
            <person name="Gansberger K."/>
            <person name="Moffat K."/>
            <person name="Hill J."/>
            <person name="Bera J."/>
            <person name="Fadrosh D."/>
            <person name="Jin S."/>
            <person name="Johri S."/>
            <person name="Kim M."/>
            <person name="Overton L."/>
            <person name="Reardon M."/>
            <person name="Tsitrin T."/>
            <person name="Vuong H."/>
            <person name="Weaver B."/>
            <person name="Ciecko A."/>
            <person name="Tallon L."/>
            <person name="Jackson J."/>
            <person name="Pai G."/>
            <person name="Aken S.V."/>
            <person name="Utterback T."/>
            <person name="Reidmuller S."/>
            <person name="Feldblyum T."/>
            <person name="Hsiao J."/>
            <person name="Zismann V."/>
            <person name="Iobst S."/>
            <person name="de Vazeille A.R."/>
            <person name="Buell C.R."/>
            <person name="Ying K."/>
            <person name="Li Y."/>
            <person name="Lu T."/>
            <person name="Huang Y."/>
            <person name="Zhao Q."/>
            <person name="Feng Q."/>
            <person name="Zhang L."/>
            <person name="Zhu J."/>
            <person name="Weng Q."/>
            <person name="Mu J."/>
            <person name="Lu Y."/>
            <person name="Fan D."/>
            <person name="Liu Y."/>
            <person name="Guan J."/>
            <person name="Zhang Y."/>
            <person name="Yu S."/>
            <person name="Liu X."/>
            <person name="Zhang Y."/>
            <person name="Hong G."/>
            <person name="Han B."/>
            <person name="Choisne N."/>
            <person name="Demange N."/>
            <person name="Orjeda G."/>
            <person name="Samain S."/>
            <person name="Cattolico L."/>
            <person name="Pelletier E."/>
            <person name="Couloux A."/>
            <person name="Segurens B."/>
            <person name="Wincker P."/>
            <person name="D'Hont A."/>
            <person name="Scarpelli C."/>
            <person name="Weissenbach J."/>
            <person name="Salanoubat M."/>
            <person name="Quetier F."/>
            <person name="Yu Y."/>
            <person name="Kim H.R."/>
            <person name="Rambo T."/>
            <person name="Currie J."/>
            <person name="Collura K."/>
            <person name="Luo M."/>
            <person name="Yang T."/>
            <person name="Ammiraju J.S.S."/>
            <person name="Engler F."/>
            <person name="Soderlund C."/>
            <person name="Wing R.A."/>
            <person name="Palmer L.E."/>
            <person name="de la Bastide M."/>
            <person name="Spiegel L."/>
            <person name="Nascimento L."/>
            <person name="Zutavern T."/>
            <person name="O'Shaughnessy A."/>
            <person name="Dike S."/>
            <person name="Dedhia N."/>
            <person name="Preston R."/>
            <person name="Balija V."/>
            <person name="McCombie W.R."/>
            <person name="Chow T."/>
            <person name="Chen H."/>
            <person name="Chung M."/>
            <person name="Chen C."/>
            <person name="Shaw J."/>
            <person name="Wu H."/>
            <person name="Hsiao K."/>
            <person name="Chao Y."/>
            <person name="Chu M."/>
            <person name="Cheng C."/>
            <person name="Hour A."/>
            <person name="Lee P."/>
            <person name="Lin S."/>
            <person name="Lin Y."/>
            <person name="Liou J."/>
            <person name="Liu S."/>
            <person name="Hsing Y."/>
            <person name="Raghuvanshi S."/>
            <person name="Mohanty A."/>
            <person name="Bharti A.K."/>
            <person name="Gaur A."/>
            <person name="Gupta V."/>
            <person name="Kumar D."/>
            <person name="Ravi V."/>
            <person name="Vij S."/>
            <person name="Kapur A."/>
            <person name="Khurana P."/>
            <person name="Khurana P."/>
            <person name="Khurana J.P."/>
            <person name="Tyagi A.K."/>
            <person name="Gaikwad K."/>
            <person name="Singh A."/>
            <person name="Dalal V."/>
            <person name="Srivastava S."/>
            <person name="Dixit A."/>
            <person name="Pal A.K."/>
            <person name="Ghazi I.A."/>
            <person name="Yadav M."/>
            <person name="Pandit A."/>
            <person name="Bhargava A."/>
            <person name="Sureshbabu K."/>
            <person name="Batra K."/>
            <person name="Sharma T.R."/>
            <person name="Mohapatra T."/>
            <person name="Singh N.K."/>
            <person name="Messing J."/>
            <person name="Nelson A.B."/>
            <person name="Fuks G."/>
            <person name="Kavchok S."/>
            <person name="Keizer G."/>
            <person name="Linton E."/>
            <person name="Llaca V."/>
            <person name="Song R."/>
            <person name="Tanyolac B."/>
            <person name="Young S."/>
            <person name="Ho-Il K."/>
            <person name="Hahn J.H."/>
            <person name="Sangsakoo G."/>
            <person name="Vanavichit A."/>
            <person name="de Mattos Luiz.A.T."/>
            <person name="Zimmer P.D."/>
            <person name="Malone G."/>
            <person name="Dellagostin O."/>
            <person name="de Oliveira A.C."/>
            <person name="Bevan M."/>
            <person name="Bancroft I."/>
            <person name="Minx P."/>
            <person name="Cordum H."/>
            <person name="Wilson R."/>
            <person name="Cheng Z."/>
            <person name="Jin W."/>
            <person name="Jiang J."/>
            <person name="Leong S.A."/>
            <person name="Iwama H."/>
            <person name="Gojobori T."/>
            <person name="Itoh T."/>
            <person name="Niimura Y."/>
            <person name="Fujii Y."/>
            <person name="Habara T."/>
            <person name="Sakai H."/>
            <person name="Sato Y."/>
            <person name="Wilson G."/>
            <person name="Kumar K."/>
            <person name="McCouch S."/>
            <person name="Juretic N."/>
            <person name="Hoen D."/>
            <person name="Wright S."/>
            <person name="Bruskiewich R."/>
            <person name="Bureau T."/>
            <person name="Miyao A."/>
            <person name="Hirochika H."/>
            <person name="Nishikawa T."/>
            <person name="Kadowaki K."/>
            <person name="Sugiura M."/>
            <person name="Burr B."/>
            <person name="Sasaki T."/>
        </authorList>
    </citation>
    <scope>NUCLEOTIDE SEQUENCE [LARGE SCALE GENOMIC DNA]</scope>
    <source>
        <strain evidence="2">cv. Nipponbare</strain>
    </source>
</reference>
<dbReference type="AlphaFoldDB" id="A0A0P0Y2M1"/>
<evidence type="ECO:0000313" key="2">
    <source>
        <dbReference type="Proteomes" id="UP000059680"/>
    </source>
</evidence>